<organism evidence="2 3">
    <name type="scientific">Streptomyces alboflavus</name>
    <dbReference type="NCBI Taxonomy" id="67267"/>
    <lineage>
        <taxon>Bacteria</taxon>
        <taxon>Bacillati</taxon>
        <taxon>Actinomycetota</taxon>
        <taxon>Actinomycetes</taxon>
        <taxon>Kitasatosporales</taxon>
        <taxon>Streptomycetaceae</taxon>
        <taxon>Streptomyces</taxon>
    </lineage>
</organism>
<dbReference type="Proteomes" id="UP000195880">
    <property type="component" value="Chromosome"/>
</dbReference>
<dbReference type="RefSeq" id="WP_087887095.1">
    <property type="nucleotide sequence ID" value="NZ_CP021748.1"/>
</dbReference>
<dbReference type="EMBL" id="CP021748">
    <property type="protein sequence ID" value="ARX89020.1"/>
    <property type="molecule type" value="Genomic_DNA"/>
</dbReference>
<keyword evidence="1" id="KW-1133">Transmembrane helix</keyword>
<dbReference type="OrthoDB" id="3483677at2"/>
<dbReference type="AlphaFoldDB" id="A0A1Z1WRH0"/>
<accession>A0A1Z1WRH0</accession>
<feature type="transmembrane region" description="Helical" evidence="1">
    <location>
        <begin position="6"/>
        <end position="27"/>
    </location>
</feature>
<evidence type="ECO:0000313" key="3">
    <source>
        <dbReference type="Proteomes" id="UP000195880"/>
    </source>
</evidence>
<keyword evidence="1" id="KW-0812">Transmembrane</keyword>
<proteinExistence type="predicted"/>
<evidence type="ECO:0000256" key="1">
    <source>
        <dbReference type="SAM" id="Phobius"/>
    </source>
</evidence>
<protein>
    <submittedName>
        <fullName evidence="2">Membrane protein</fullName>
    </submittedName>
</protein>
<name>A0A1Z1WRH0_9ACTN</name>
<reference evidence="2 3" key="1">
    <citation type="submission" date="2017-05" db="EMBL/GenBank/DDBJ databases">
        <title>Streptomyces alboflavus Genome sequencing and assembly.</title>
        <authorList>
            <person name="Wang Y."/>
            <person name="Du B."/>
            <person name="Ding Y."/>
            <person name="Liu H."/>
            <person name="Hou Q."/>
            <person name="Liu K."/>
            <person name="Wang C."/>
            <person name="Yao L."/>
        </authorList>
    </citation>
    <scope>NUCLEOTIDE SEQUENCE [LARGE SCALE GENOMIC DNA]</scope>
    <source>
        <strain evidence="2 3">MDJK44</strain>
    </source>
</reference>
<gene>
    <name evidence="2" type="ORF">SMD44_08507</name>
</gene>
<feature type="transmembrane region" description="Helical" evidence="1">
    <location>
        <begin position="39"/>
        <end position="64"/>
    </location>
</feature>
<sequence length="156" mass="15824">MTAGFGVPALCAVGALIAAAGVAAMALPGRPEPWPVHLLRRAAAMAACAAASVYSLGFFAVLMADVAVGDGANSVPGPVCQDGFDEDTVRGLSHGRASYLPLGYDCVRDDGTAYSSSPDYVWMNWATSALALCAVVLVVGAGHVAQARARRAGETV</sequence>
<keyword evidence="3" id="KW-1185">Reference proteome</keyword>
<evidence type="ECO:0000313" key="2">
    <source>
        <dbReference type="EMBL" id="ARX89020.1"/>
    </source>
</evidence>
<feature type="transmembrane region" description="Helical" evidence="1">
    <location>
        <begin position="122"/>
        <end position="141"/>
    </location>
</feature>
<dbReference type="STRING" id="67267.GCA_000716675_00483"/>
<keyword evidence="1" id="KW-0472">Membrane</keyword>
<dbReference type="KEGG" id="salf:SMD44_08507"/>